<keyword evidence="3" id="KW-1185">Reference proteome</keyword>
<protein>
    <submittedName>
        <fullName evidence="2">14307_t:CDS:1</fullName>
    </submittedName>
</protein>
<dbReference type="AlphaFoldDB" id="A0A9N9ECI6"/>
<sequence>MKCHAPTYKEKAAVKNKNRNKKGKFGTKTKAENDAEVNILGEQLEMDLDNTFSERDWKNDEVSDWESDIDLKVEQDIQNRLLKVNFELKWRPNAKLEKKKCGPYKVDKTPKSTYYDKWGPSDS</sequence>
<reference evidence="2" key="1">
    <citation type="submission" date="2021-06" db="EMBL/GenBank/DDBJ databases">
        <authorList>
            <person name="Kallberg Y."/>
            <person name="Tangrot J."/>
            <person name="Rosling A."/>
        </authorList>
    </citation>
    <scope>NUCLEOTIDE SEQUENCE</scope>
    <source>
        <strain evidence="2">UK204</strain>
    </source>
</reference>
<organism evidence="2 3">
    <name type="scientific">Funneliformis caledonium</name>
    <dbReference type="NCBI Taxonomy" id="1117310"/>
    <lineage>
        <taxon>Eukaryota</taxon>
        <taxon>Fungi</taxon>
        <taxon>Fungi incertae sedis</taxon>
        <taxon>Mucoromycota</taxon>
        <taxon>Glomeromycotina</taxon>
        <taxon>Glomeromycetes</taxon>
        <taxon>Glomerales</taxon>
        <taxon>Glomeraceae</taxon>
        <taxon>Funneliformis</taxon>
    </lineage>
</organism>
<accession>A0A9N9ECI6</accession>
<feature type="region of interest" description="Disordered" evidence="1">
    <location>
        <begin position="101"/>
        <end position="123"/>
    </location>
</feature>
<name>A0A9N9ECI6_9GLOM</name>
<dbReference type="Proteomes" id="UP000789570">
    <property type="component" value="Unassembled WGS sequence"/>
</dbReference>
<feature type="compositionally biased region" description="Basic and acidic residues" evidence="1">
    <location>
        <begin position="101"/>
        <end position="110"/>
    </location>
</feature>
<proteinExistence type="predicted"/>
<dbReference type="OrthoDB" id="2379098at2759"/>
<evidence type="ECO:0000313" key="2">
    <source>
        <dbReference type="EMBL" id="CAG8674300.1"/>
    </source>
</evidence>
<evidence type="ECO:0000313" key="3">
    <source>
        <dbReference type="Proteomes" id="UP000789570"/>
    </source>
</evidence>
<evidence type="ECO:0000256" key="1">
    <source>
        <dbReference type="SAM" id="MobiDB-lite"/>
    </source>
</evidence>
<dbReference type="EMBL" id="CAJVPQ010005710">
    <property type="protein sequence ID" value="CAG8674300.1"/>
    <property type="molecule type" value="Genomic_DNA"/>
</dbReference>
<comment type="caution">
    <text evidence="2">The sequence shown here is derived from an EMBL/GenBank/DDBJ whole genome shotgun (WGS) entry which is preliminary data.</text>
</comment>
<gene>
    <name evidence="2" type="ORF">FCALED_LOCUS12173</name>
</gene>
<feature type="region of interest" description="Disordered" evidence="1">
    <location>
        <begin position="1"/>
        <end position="29"/>
    </location>
</feature>
<feature type="compositionally biased region" description="Basic residues" evidence="1">
    <location>
        <begin position="14"/>
        <end position="27"/>
    </location>
</feature>